<dbReference type="CDD" id="cd23934">
    <property type="entry name" value="AGPR_1_C"/>
    <property type="match status" value="1"/>
</dbReference>
<dbReference type="InterPro" id="IPR050085">
    <property type="entry name" value="AGPR"/>
</dbReference>
<comment type="catalytic activity">
    <reaction evidence="6 7">
        <text>N-acetyl-L-glutamate 5-semialdehyde + phosphate + NADP(+) = N-acetyl-L-glutamyl 5-phosphate + NADPH + H(+)</text>
        <dbReference type="Rhea" id="RHEA:21588"/>
        <dbReference type="ChEBI" id="CHEBI:15378"/>
        <dbReference type="ChEBI" id="CHEBI:29123"/>
        <dbReference type="ChEBI" id="CHEBI:43474"/>
        <dbReference type="ChEBI" id="CHEBI:57783"/>
        <dbReference type="ChEBI" id="CHEBI:57936"/>
        <dbReference type="ChEBI" id="CHEBI:58349"/>
        <dbReference type="EC" id="1.2.1.38"/>
    </reaction>
</comment>
<gene>
    <name evidence="7" type="primary">argC</name>
    <name evidence="10" type="ORF">SAMN05444955_10216</name>
</gene>
<dbReference type="EMBL" id="FOCQ01000002">
    <property type="protein sequence ID" value="SEM78156.1"/>
    <property type="molecule type" value="Genomic_DNA"/>
</dbReference>
<accession>A0A1H8B5X5</accession>
<evidence type="ECO:0000313" key="11">
    <source>
        <dbReference type="Proteomes" id="UP000199695"/>
    </source>
</evidence>
<keyword evidence="7" id="KW-0963">Cytoplasm</keyword>
<comment type="pathway">
    <text evidence="1 7">Amino-acid biosynthesis; L-arginine biosynthesis; N(2)-acetyl-L-ornithine from L-glutamate: step 3/4.</text>
</comment>
<evidence type="ECO:0000256" key="6">
    <source>
        <dbReference type="ARBA" id="ARBA00050557"/>
    </source>
</evidence>
<dbReference type="OrthoDB" id="9801289at2"/>
<dbReference type="InterPro" id="IPR000706">
    <property type="entry name" value="AGPR_type-1"/>
</dbReference>
<evidence type="ECO:0000256" key="2">
    <source>
        <dbReference type="ARBA" id="ARBA00022571"/>
    </source>
</evidence>
<evidence type="ECO:0000259" key="9">
    <source>
        <dbReference type="SMART" id="SM00859"/>
    </source>
</evidence>
<dbReference type="FunFam" id="3.30.360.10:FF:000014">
    <property type="entry name" value="N-acetyl-gamma-glutamyl-phosphate reductase"/>
    <property type="match status" value="1"/>
</dbReference>
<dbReference type="Gene3D" id="3.40.50.720">
    <property type="entry name" value="NAD(P)-binding Rossmann-like Domain"/>
    <property type="match status" value="1"/>
</dbReference>
<reference evidence="10 11" key="1">
    <citation type="submission" date="2016-10" db="EMBL/GenBank/DDBJ databases">
        <authorList>
            <person name="de Groot N.N."/>
        </authorList>
    </citation>
    <scope>NUCLEOTIDE SEQUENCE [LARGE SCALE GENOMIC DNA]</scope>
    <source>
        <strain evidence="10 11">DSM 46701</strain>
    </source>
</reference>
<dbReference type="SMART" id="SM00859">
    <property type="entry name" value="Semialdhyde_dh"/>
    <property type="match status" value="1"/>
</dbReference>
<evidence type="ECO:0000256" key="3">
    <source>
        <dbReference type="ARBA" id="ARBA00022605"/>
    </source>
</evidence>
<keyword evidence="3 7" id="KW-0028">Amino-acid biosynthesis</keyword>
<dbReference type="GO" id="GO:0006526">
    <property type="term" value="P:L-arginine biosynthetic process"/>
    <property type="evidence" value="ECO:0007669"/>
    <property type="project" value="UniProtKB-UniRule"/>
</dbReference>
<dbReference type="PROSITE" id="PS01224">
    <property type="entry name" value="ARGC"/>
    <property type="match status" value="1"/>
</dbReference>
<feature type="domain" description="Semialdehyde dehydrogenase NAD-binding" evidence="9">
    <location>
        <begin position="2"/>
        <end position="139"/>
    </location>
</feature>
<dbReference type="GO" id="GO:0003942">
    <property type="term" value="F:N-acetyl-gamma-glutamyl-phosphate reductase activity"/>
    <property type="evidence" value="ECO:0007669"/>
    <property type="project" value="UniProtKB-UniRule"/>
</dbReference>
<sequence length="342" mass="37782">MKAAIVGSTGYGGVELIRLIQNHPYLEPEVLISSSQPGEPLARAYPHLIHLSCSFEQLDMERLCTADLIFFATPPGVSGAWAPALVEQGKVVIDLSGDFRLDSPDTYQEWYKRPAAPAKWLEQAVYGLSEWFHDQIQTASLIANPGCYPTAALLALAPLLKEGIIPPSSIIIDAKSGVTGAGRGVKQAMLYCEVNENLRPYKLDGHQHIPEIERFASLIAQENITVSFVPHLVPMNRGILVTIYADNMNNYTRADVREIYRQTYEAAPFVRIHENGWPETKFVQGSNYCDIGYHVDERTGRIMVLAAIDNLMKGAAGQAVQNANIRMGWPEETGLGFSPLFP</sequence>
<dbReference type="PANTHER" id="PTHR32338">
    <property type="entry name" value="N-ACETYL-GAMMA-GLUTAMYL-PHOSPHATE REDUCTASE, CHLOROPLASTIC-RELATED-RELATED"/>
    <property type="match status" value="1"/>
</dbReference>
<evidence type="ECO:0000256" key="4">
    <source>
        <dbReference type="ARBA" id="ARBA00022857"/>
    </source>
</evidence>
<dbReference type="RefSeq" id="WP_089964786.1">
    <property type="nucleotide sequence ID" value="NZ_FOCQ01000002.1"/>
</dbReference>
<dbReference type="UniPathway" id="UPA00068">
    <property type="reaction ID" value="UER00108"/>
</dbReference>
<dbReference type="Proteomes" id="UP000199695">
    <property type="component" value="Unassembled WGS sequence"/>
</dbReference>
<dbReference type="EC" id="1.2.1.38" evidence="7"/>
<dbReference type="GO" id="GO:0070401">
    <property type="term" value="F:NADP+ binding"/>
    <property type="evidence" value="ECO:0007669"/>
    <property type="project" value="InterPro"/>
</dbReference>
<dbReference type="STRING" id="1173111.SAMN05444955_10216"/>
<keyword evidence="11" id="KW-1185">Reference proteome</keyword>
<comment type="function">
    <text evidence="7">Catalyzes the NADPH-dependent reduction of N-acetyl-5-glutamyl phosphate to yield N-acetyl-L-glutamate 5-semialdehyde.</text>
</comment>
<organism evidence="10 11">
    <name type="scientific">Lihuaxuella thermophila</name>
    <dbReference type="NCBI Taxonomy" id="1173111"/>
    <lineage>
        <taxon>Bacteria</taxon>
        <taxon>Bacillati</taxon>
        <taxon>Bacillota</taxon>
        <taxon>Bacilli</taxon>
        <taxon>Bacillales</taxon>
        <taxon>Thermoactinomycetaceae</taxon>
        <taxon>Lihuaxuella</taxon>
    </lineage>
</organism>
<evidence type="ECO:0000256" key="1">
    <source>
        <dbReference type="ARBA" id="ARBA00004862"/>
    </source>
</evidence>
<dbReference type="Gene3D" id="3.30.360.10">
    <property type="entry name" value="Dihydrodipicolinate Reductase, domain 2"/>
    <property type="match status" value="1"/>
</dbReference>
<keyword evidence="2 7" id="KW-0055">Arginine biosynthesis</keyword>
<name>A0A1H8B5X5_9BACL</name>
<dbReference type="SUPFAM" id="SSF55347">
    <property type="entry name" value="Glyceraldehyde-3-phosphate dehydrogenase-like, C-terminal domain"/>
    <property type="match status" value="1"/>
</dbReference>
<dbReference type="NCBIfam" id="TIGR01850">
    <property type="entry name" value="argC"/>
    <property type="match status" value="1"/>
</dbReference>
<dbReference type="HAMAP" id="MF_00150">
    <property type="entry name" value="ArgC_type1"/>
    <property type="match status" value="1"/>
</dbReference>
<dbReference type="GO" id="GO:0005737">
    <property type="term" value="C:cytoplasm"/>
    <property type="evidence" value="ECO:0007669"/>
    <property type="project" value="UniProtKB-SubCell"/>
</dbReference>
<evidence type="ECO:0000256" key="5">
    <source>
        <dbReference type="ARBA" id="ARBA00023002"/>
    </source>
</evidence>
<feature type="active site" evidence="7 8">
    <location>
        <position position="147"/>
    </location>
</feature>
<dbReference type="GO" id="GO:0051287">
    <property type="term" value="F:NAD binding"/>
    <property type="evidence" value="ECO:0007669"/>
    <property type="project" value="InterPro"/>
</dbReference>
<dbReference type="InterPro" id="IPR036291">
    <property type="entry name" value="NAD(P)-bd_dom_sf"/>
</dbReference>
<keyword evidence="4 7" id="KW-0521">NADP</keyword>
<dbReference type="Pfam" id="PF22698">
    <property type="entry name" value="Semialdhyde_dhC_1"/>
    <property type="match status" value="1"/>
</dbReference>
<evidence type="ECO:0000313" key="10">
    <source>
        <dbReference type="EMBL" id="SEM78156.1"/>
    </source>
</evidence>
<comment type="subcellular location">
    <subcellularLocation>
        <location evidence="7">Cytoplasm</location>
    </subcellularLocation>
</comment>
<dbReference type="InterPro" id="IPR023013">
    <property type="entry name" value="AGPR_AS"/>
</dbReference>
<dbReference type="PANTHER" id="PTHR32338:SF10">
    <property type="entry name" value="N-ACETYL-GAMMA-GLUTAMYL-PHOSPHATE REDUCTASE, CHLOROPLASTIC-RELATED"/>
    <property type="match status" value="1"/>
</dbReference>
<dbReference type="AlphaFoldDB" id="A0A1H8B5X5"/>
<evidence type="ECO:0000256" key="8">
    <source>
        <dbReference type="PROSITE-ProRule" id="PRU10010"/>
    </source>
</evidence>
<dbReference type="InterPro" id="IPR058924">
    <property type="entry name" value="AGPR_dimerisation_dom"/>
</dbReference>
<comment type="similarity">
    <text evidence="7">Belongs to the NAGSA dehydrogenase family. Type 1 subfamily.</text>
</comment>
<dbReference type="InterPro" id="IPR000534">
    <property type="entry name" value="Semialdehyde_DH_NAD-bd"/>
</dbReference>
<dbReference type="CDD" id="cd17895">
    <property type="entry name" value="AGPR_1_N"/>
    <property type="match status" value="1"/>
</dbReference>
<dbReference type="Pfam" id="PF01118">
    <property type="entry name" value="Semialdhyde_dh"/>
    <property type="match status" value="1"/>
</dbReference>
<proteinExistence type="inferred from homology"/>
<keyword evidence="5 7" id="KW-0560">Oxidoreductase</keyword>
<evidence type="ECO:0000256" key="7">
    <source>
        <dbReference type="HAMAP-Rule" id="MF_00150"/>
    </source>
</evidence>
<protein>
    <recommendedName>
        <fullName evidence="7">N-acetyl-gamma-glutamyl-phosphate reductase</fullName>
        <shortName evidence="7">AGPR</shortName>
        <ecNumber evidence="7">1.2.1.38</ecNumber>
    </recommendedName>
    <alternativeName>
        <fullName evidence="7">N-acetyl-glutamate semialdehyde dehydrogenase</fullName>
        <shortName evidence="7">NAGSA dehydrogenase</shortName>
    </alternativeName>
</protein>
<dbReference type="SUPFAM" id="SSF51735">
    <property type="entry name" value="NAD(P)-binding Rossmann-fold domains"/>
    <property type="match status" value="1"/>
</dbReference>